<comment type="caution">
    <text evidence="1">The sequence shown here is derived from an EMBL/GenBank/DDBJ whole genome shotgun (WGS) entry which is preliminary data.</text>
</comment>
<evidence type="ECO:0000313" key="2">
    <source>
        <dbReference type="Proteomes" id="UP001272137"/>
    </source>
</evidence>
<name>A0AAW9CZ59_BURTH</name>
<organism evidence="1 2">
    <name type="scientific">Burkholderia thailandensis</name>
    <dbReference type="NCBI Taxonomy" id="57975"/>
    <lineage>
        <taxon>Bacteria</taxon>
        <taxon>Pseudomonadati</taxon>
        <taxon>Pseudomonadota</taxon>
        <taxon>Betaproteobacteria</taxon>
        <taxon>Burkholderiales</taxon>
        <taxon>Burkholderiaceae</taxon>
        <taxon>Burkholderia</taxon>
        <taxon>pseudomallei group</taxon>
    </lineage>
</organism>
<dbReference type="EMBL" id="QXCT01000002">
    <property type="protein sequence ID" value="MDW9255201.1"/>
    <property type="molecule type" value="Genomic_DNA"/>
</dbReference>
<dbReference type="Proteomes" id="UP001272137">
    <property type="component" value="Unassembled WGS sequence"/>
</dbReference>
<protein>
    <submittedName>
        <fullName evidence="1">Uncharacterized protein</fullName>
    </submittedName>
</protein>
<dbReference type="AlphaFoldDB" id="A0AAW9CZ59"/>
<evidence type="ECO:0000313" key="1">
    <source>
        <dbReference type="EMBL" id="MDW9255201.1"/>
    </source>
</evidence>
<accession>A0AAW9CZ59</accession>
<proteinExistence type="predicted"/>
<sequence length="46" mass="5223">MPQVGSDFITGPIRFIRKADYRDWPIAFQIFLGISSVEIAVISMHV</sequence>
<gene>
    <name evidence="1" type="ORF">C7S16_3631</name>
</gene>
<reference evidence="1" key="1">
    <citation type="submission" date="2018-08" db="EMBL/GenBank/DDBJ databases">
        <title>Identification of Burkholderia cepacia strains that express a Burkholderia pseudomallei-like capsular polysaccharide.</title>
        <authorList>
            <person name="Burtnick M.N."/>
            <person name="Vongsouvath M."/>
            <person name="Newton P."/>
            <person name="Wuthiekanun V."/>
            <person name="Limmathurotsakul D."/>
            <person name="Brett P.J."/>
            <person name="Chantratita N."/>
            <person name="Dance D.A."/>
        </authorList>
    </citation>
    <scope>NUCLEOTIDE SEQUENCE</scope>
    <source>
        <strain evidence="1">SBXCC001</strain>
    </source>
</reference>